<keyword evidence="2" id="KW-1185">Reference proteome</keyword>
<name>A0ABR3NQR3_9TELE</name>
<comment type="caution">
    <text evidence="1">The sequence shown here is derived from an EMBL/GenBank/DDBJ whole genome shotgun (WGS) entry which is preliminary data.</text>
</comment>
<organism evidence="1 2">
    <name type="scientific">Cirrhinus molitorella</name>
    <name type="common">mud carp</name>
    <dbReference type="NCBI Taxonomy" id="172907"/>
    <lineage>
        <taxon>Eukaryota</taxon>
        <taxon>Metazoa</taxon>
        <taxon>Chordata</taxon>
        <taxon>Craniata</taxon>
        <taxon>Vertebrata</taxon>
        <taxon>Euteleostomi</taxon>
        <taxon>Actinopterygii</taxon>
        <taxon>Neopterygii</taxon>
        <taxon>Teleostei</taxon>
        <taxon>Ostariophysi</taxon>
        <taxon>Cypriniformes</taxon>
        <taxon>Cyprinidae</taxon>
        <taxon>Labeoninae</taxon>
        <taxon>Labeonini</taxon>
        <taxon>Cirrhinus</taxon>
    </lineage>
</organism>
<accession>A0ABR3NQR3</accession>
<protein>
    <submittedName>
        <fullName evidence="1">Uncharacterized protein</fullName>
    </submittedName>
</protein>
<sequence length="112" mass="12041">MCSLRTCACAARRVSPCISLSLYLSLSVRTNLTVIFVTTNNMKCFAREETDNLIRACPGRLNQKDKSRLPADGEKNNAARDDEVQNAIVALPAAVDTPSTSLPPQIGTKGSS</sequence>
<gene>
    <name evidence="1" type="ORF">QQF64_025937</name>
</gene>
<evidence type="ECO:0000313" key="2">
    <source>
        <dbReference type="Proteomes" id="UP001558613"/>
    </source>
</evidence>
<proteinExistence type="predicted"/>
<evidence type="ECO:0000313" key="1">
    <source>
        <dbReference type="EMBL" id="KAL1279264.1"/>
    </source>
</evidence>
<dbReference type="EMBL" id="JAYMGO010000003">
    <property type="protein sequence ID" value="KAL1279264.1"/>
    <property type="molecule type" value="Genomic_DNA"/>
</dbReference>
<reference evidence="1 2" key="1">
    <citation type="submission" date="2023-09" db="EMBL/GenBank/DDBJ databases">
        <authorList>
            <person name="Wang M."/>
        </authorList>
    </citation>
    <scope>NUCLEOTIDE SEQUENCE [LARGE SCALE GENOMIC DNA]</scope>
    <source>
        <strain evidence="1">GT-2023</strain>
        <tissue evidence="1">Liver</tissue>
    </source>
</reference>
<dbReference type="Proteomes" id="UP001558613">
    <property type="component" value="Unassembled WGS sequence"/>
</dbReference>